<proteinExistence type="predicted"/>
<protein>
    <submittedName>
        <fullName evidence="1">Uncharacterized protein</fullName>
    </submittedName>
</protein>
<reference evidence="1 2" key="1">
    <citation type="submission" date="2015-10" db="EMBL/GenBank/DDBJ databases">
        <title>A novel member of the family Ruminococcaceae isolated from human faeces.</title>
        <authorList>
            <person name="Shkoporov A.N."/>
            <person name="Chaplin A.V."/>
            <person name="Motuzova O.V."/>
            <person name="Kafarskaia L.I."/>
            <person name="Efimov B.A."/>
        </authorList>
    </citation>
    <scope>NUCLEOTIDE SEQUENCE [LARGE SCALE GENOMIC DNA]</scope>
    <source>
        <strain evidence="1 2">668</strain>
    </source>
</reference>
<dbReference type="AlphaFoldDB" id="A0A0W7TNG1"/>
<evidence type="ECO:0000313" key="2">
    <source>
        <dbReference type="Proteomes" id="UP000053433"/>
    </source>
</evidence>
<comment type="caution">
    <text evidence="1">The sequence shown here is derived from an EMBL/GenBank/DDBJ whole genome shotgun (WGS) entry which is preliminary data.</text>
</comment>
<name>A0A0W7TNG1_9FIRM</name>
<sequence>MKITHETRRESFEQLDPSGRKAAILAELERGDGTALEIMRRMGFTDPNRVRPRLNELDRAGYIFQVGKRRDPYTGVEGVIYSKKSPARATNTDKAKEKNTLLKKYTTGEDLSNA</sequence>
<dbReference type="RefSeq" id="WP_058723603.1">
    <property type="nucleotide sequence ID" value="NZ_LMUA01000023.1"/>
</dbReference>
<evidence type="ECO:0000313" key="1">
    <source>
        <dbReference type="EMBL" id="KUE75345.1"/>
    </source>
</evidence>
<accession>A0A0W7TNG1</accession>
<dbReference type="EMBL" id="LMUA01000023">
    <property type="protein sequence ID" value="KUE75345.1"/>
    <property type="molecule type" value="Genomic_DNA"/>
</dbReference>
<organism evidence="1 2">
    <name type="scientific">Ruthenibacterium lactatiformans</name>
    <dbReference type="NCBI Taxonomy" id="1550024"/>
    <lineage>
        <taxon>Bacteria</taxon>
        <taxon>Bacillati</taxon>
        <taxon>Bacillota</taxon>
        <taxon>Clostridia</taxon>
        <taxon>Eubacteriales</taxon>
        <taxon>Oscillospiraceae</taxon>
        <taxon>Ruthenibacterium</taxon>
    </lineage>
</organism>
<dbReference type="Proteomes" id="UP000053433">
    <property type="component" value="Unassembled WGS sequence"/>
</dbReference>
<gene>
    <name evidence="1" type="ORF">ASJ35_14190</name>
</gene>